<proteinExistence type="predicted"/>
<protein>
    <submittedName>
        <fullName evidence="1">Uncharacterized protein</fullName>
    </submittedName>
</protein>
<evidence type="ECO:0000313" key="2">
    <source>
        <dbReference type="Proteomes" id="UP001064489"/>
    </source>
</evidence>
<organism evidence="1 2">
    <name type="scientific">Acer negundo</name>
    <name type="common">Box elder</name>
    <dbReference type="NCBI Taxonomy" id="4023"/>
    <lineage>
        <taxon>Eukaryota</taxon>
        <taxon>Viridiplantae</taxon>
        <taxon>Streptophyta</taxon>
        <taxon>Embryophyta</taxon>
        <taxon>Tracheophyta</taxon>
        <taxon>Spermatophyta</taxon>
        <taxon>Magnoliopsida</taxon>
        <taxon>eudicotyledons</taxon>
        <taxon>Gunneridae</taxon>
        <taxon>Pentapetalae</taxon>
        <taxon>rosids</taxon>
        <taxon>malvids</taxon>
        <taxon>Sapindales</taxon>
        <taxon>Sapindaceae</taxon>
        <taxon>Hippocastanoideae</taxon>
        <taxon>Acereae</taxon>
        <taxon>Acer</taxon>
    </lineage>
</organism>
<dbReference type="AlphaFoldDB" id="A0AAD5NKT0"/>
<dbReference type="Proteomes" id="UP001064489">
    <property type="component" value="Chromosome 2"/>
</dbReference>
<evidence type="ECO:0000313" key="1">
    <source>
        <dbReference type="EMBL" id="KAI9162387.1"/>
    </source>
</evidence>
<reference evidence="1" key="2">
    <citation type="submission" date="2023-02" db="EMBL/GenBank/DDBJ databases">
        <authorList>
            <person name="Swenson N.G."/>
            <person name="Wegrzyn J.L."/>
            <person name="Mcevoy S.L."/>
        </authorList>
    </citation>
    <scope>NUCLEOTIDE SEQUENCE</scope>
    <source>
        <strain evidence="1">91603</strain>
        <tissue evidence="1">Leaf</tissue>
    </source>
</reference>
<keyword evidence="2" id="KW-1185">Reference proteome</keyword>
<gene>
    <name evidence="1" type="ORF">LWI28_026777</name>
</gene>
<name>A0AAD5NKT0_ACENE</name>
<accession>A0AAD5NKT0</accession>
<comment type="caution">
    <text evidence="1">The sequence shown here is derived from an EMBL/GenBank/DDBJ whole genome shotgun (WGS) entry which is preliminary data.</text>
</comment>
<reference evidence="1" key="1">
    <citation type="journal article" date="2022" name="Plant J.">
        <title>Strategies of tolerance reflected in two North American maple genomes.</title>
        <authorList>
            <person name="McEvoy S.L."/>
            <person name="Sezen U.U."/>
            <person name="Trouern-Trend A."/>
            <person name="McMahon S.M."/>
            <person name="Schaberg P.G."/>
            <person name="Yang J."/>
            <person name="Wegrzyn J.L."/>
            <person name="Swenson N.G."/>
        </authorList>
    </citation>
    <scope>NUCLEOTIDE SEQUENCE</scope>
    <source>
        <strain evidence="1">91603</strain>
    </source>
</reference>
<sequence length="100" mass="11213">MPTRVEKGEIWWVECVRLSVKMEDSGFDLVDWRWWRCGFGRGGSGVEVVAVLVRGGGGLELVAVLVGGSGGGGLELVAVWVRWRCSVEEERRDEQWKLFC</sequence>
<dbReference type="EMBL" id="JAJSOW010000106">
    <property type="protein sequence ID" value="KAI9162387.1"/>
    <property type="molecule type" value="Genomic_DNA"/>
</dbReference>